<accession>A0A8H6P929</accession>
<proteinExistence type="predicted"/>
<dbReference type="Proteomes" id="UP000662466">
    <property type="component" value="Unassembled WGS sequence"/>
</dbReference>
<comment type="caution">
    <text evidence="3">The sequence shown here is derived from an EMBL/GenBank/DDBJ whole genome shotgun (WGS) entry which is preliminary data.</text>
</comment>
<keyword evidence="5" id="KW-1185">Reference proteome</keyword>
<gene>
    <name evidence="3" type="ORF">CNMCM5793_009466</name>
    <name evidence="4" type="ORF">CNMCM6106_005255</name>
</gene>
<feature type="compositionally biased region" description="Basic and acidic residues" evidence="1">
    <location>
        <begin position="1"/>
        <end position="13"/>
    </location>
</feature>
<organism evidence="3 5">
    <name type="scientific">Aspergillus hiratsukae</name>
    <dbReference type="NCBI Taxonomy" id="1194566"/>
    <lineage>
        <taxon>Eukaryota</taxon>
        <taxon>Fungi</taxon>
        <taxon>Dikarya</taxon>
        <taxon>Ascomycota</taxon>
        <taxon>Pezizomycotina</taxon>
        <taxon>Eurotiomycetes</taxon>
        <taxon>Eurotiomycetidae</taxon>
        <taxon>Eurotiales</taxon>
        <taxon>Aspergillaceae</taxon>
        <taxon>Aspergillus</taxon>
        <taxon>Aspergillus subgen. Fumigati</taxon>
    </lineage>
</organism>
<sequence length="78" mass="8709">MPRPQYREGEKVHYKPVGGPESKTSESVGTIQQVSTQPTEMTGRRVQASEDEPRYEIKNDRTGKHTAIKEANILGPAE</sequence>
<dbReference type="OrthoDB" id="10052172at2759"/>
<dbReference type="EMBL" id="JACBAF010001978">
    <property type="protein sequence ID" value="KAF7170630.1"/>
    <property type="molecule type" value="Genomic_DNA"/>
</dbReference>
<dbReference type="Pfam" id="PF11160">
    <property type="entry name" value="Hva1_TUDOR"/>
    <property type="match status" value="1"/>
</dbReference>
<evidence type="ECO:0000313" key="5">
    <source>
        <dbReference type="Proteomes" id="UP000630445"/>
    </source>
</evidence>
<evidence type="ECO:0000259" key="2">
    <source>
        <dbReference type="Pfam" id="PF11160"/>
    </source>
</evidence>
<name>A0A8H6P929_9EURO</name>
<reference evidence="3" key="1">
    <citation type="submission" date="2020-06" db="EMBL/GenBank/DDBJ databases">
        <title>Draft genome sequences of strains closely related to Aspergillus parafelis and Aspergillus hiratsukae.</title>
        <authorList>
            <person name="Dos Santos R.A.C."/>
            <person name="Rivero-Menendez O."/>
            <person name="Steenwyk J.L."/>
            <person name="Mead M.E."/>
            <person name="Goldman G.H."/>
            <person name="Alastruey-Izquierdo A."/>
            <person name="Rokas A."/>
        </authorList>
    </citation>
    <scope>NUCLEOTIDE SEQUENCE</scope>
    <source>
        <strain evidence="3">CNM-CM5793</strain>
        <strain evidence="4">CNM-CM6106</strain>
    </source>
</reference>
<dbReference type="AlphaFoldDB" id="A0A8H6P929"/>
<feature type="domain" description="Hypervirulence associated protein TUDOR" evidence="2">
    <location>
        <begin position="9"/>
        <end position="73"/>
    </location>
</feature>
<dbReference type="InterPro" id="IPR021331">
    <property type="entry name" value="Hva1_TUDOR"/>
</dbReference>
<dbReference type="EMBL" id="JACBAD010002036">
    <property type="protein sequence ID" value="KAF7121912.1"/>
    <property type="molecule type" value="Genomic_DNA"/>
</dbReference>
<evidence type="ECO:0000313" key="3">
    <source>
        <dbReference type="EMBL" id="KAF7121912.1"/>
    </source>
</evidence>
<protein>
    <recommendedName>
        <fullName evidence="2">Hypervirulence associated protein TUDOR domain-containing protein</fullName>
    </recommendedName>
</protein>
<dbReference type="Proteomes" id="UP000630445">
    <property type="component" value="Unassembled WGS sequence"/>
</dbReference>
<evidence type="ECO:0000313" key="4">
    <source>
        <dbReference type="EMBL" id="KAF7170630.1"/>
    </source>
</evidence>
<feature type="compositionally biased region" description="Polar residues" evidence="1">
    <location>
        <begin position="25"/>
        <end position="40"/>
    </location>
</feature>
<feature type="region of interest" description="Disordered" evidence="1">
    <location>
        <begin position="1"/>
        <end position="53"/>
    </location>
</feature>
<evidence type="ECO:0000256" key="1">
    <source>
        <dbReference type="SAM" id="MobiDB-lite"/>
    </source>
</evidence>